<feature type="compositionally biased region" description="Gly residues" evidence="1">
    <location>
        <begin position="12"/>
        <end position="46"/>
    </location>
</feature>
<evidence type="ECO:0000256" key="1">
    <source>
        <dbReference type="SAM" id="MobiDB-lite"/>
    </source>
</evidence>
<comment type="caution">
    <text evidence="2">The sequence shown here is derived from an EMBL/GenBank/DDBJ whole genome shotgun (WGS) entry which is preliminary data.</text>
</comment>
<reference evidence="2" key="1">
    <citation type="submission" date="2020-11" db="EMBL/GenBank/DDBJ databases">
        <authorList>
            <consortium name="DOE Joint Genome Institute"/>
            <person name="Ahrendt S."/>
            <person name="Riley R."/>
            <person name="Andreopoulos W."/>
            <person name="Labutti K."/>
            <person name="Pangilinan J."/>
            <person name="Ruiz-Duenas F.J."/>
            <person name="Barrasa J.M."/>
            <person name="Sanchez-Garcia M."/>
            <person name="Camarero S."/>
            <person name="Miyauchi S."/>
            <person name="Serrano A."/>
            <person name="Linde D."/>
            <person name="Babiker R."/>
            <person name="Drula E."/>
            <person name="Ayuso-Fernandez I."/>
            <person name="Pacheco R."/>
            <person name="Padilla G."/>
            <person name="Ferreira P."/>
            <person name="Barriuso J."/>
            <person name="Kellner H."/>
            <person name="Castanera R."/>
            <person name="Alfaro M."/>
            <person name="Ramirez L."/>
            <person name="Pisabarro A.G."/>
            <person name="Kuo A."/>
            <person name="Tritt A."/>
            <person name="Lipzen A."/>
            <person name="He G."/>
            <person name="Yan M."/>
            <person name="Ng V."/>
            <person name="Cullen D."/>
            <person name="Martin F."/>
            <person name="Rosso M.-N."/>
            <person name="Henrissat B."/>
            <person name="Hibbett D."/>
            <person name="Martinez A.T."/>
            <person name="Grigoriev I.V."/>
        </authorList>
    </citation>
    <scope>NUCLEOTIDE SEQUENCE</scope>
    <source>
        <strain evidence="2">MF-IS2</strain>
    </source>
</reference>
<protein>
    <submittedName>
        <fullName evidence="2">Uncharacterized protein</fullName>
    </submittedName>
</protein>
<organism evidence="2 3">
    <name type="scientific">Macrolepiota fuliginosa MF-IS2</name>
    <dbReference type="NCBI Taxonomy" id="1400762"/>
    <lineage>
        <taxon>Eukaryota</taxon>
        <taxon>Fungi</taxon>
        <taxon>Dikarya</taxon>
        <taxon>Basidiomycota</taxon>
        <taxon>Agaricomycotina</taxon>
        <taxon>Agaricomycetes</taxon>
        <taxon>Agaricomycetidae</taxon>
        <taxon>Agaricales</taxon>
        <taxon>Agaricineae</taxon>
        <taxon>Agaricaceae</taxon>
        <taxon>Macrolepiota</taxon>
    </lineage>
</organism>
<evidence type="ECO:0000313" key="2">
    <source>
        <dbReference type="EMBL" id="KAF9448290.1"/>
    </source>
</evidence>
<dbReference type="AlphaFoldDB" id="A0A9P5XCQ4"/>
<accession>A0A9P5XCQ4</accession>
<proteinExistence type="predicted"/>
<evidence type="ECO:0000313" key="3">
    <source>
        <dbReference type="Proteomes" id="UP000807342"/>
    </source>
</evidence>
<keyword evidence="3" id="KW-1185">Reference proteome</keyword>
<name>A0A9P5XCQ4_9AGAR</name>
<dbReference type="Proteomes" id="UP000807342">
    <property type="component" value="Unassembled WGS sequence"/>
</dbReference>
<feature type="region of interest" description="Disordered" evidence="1">
    <location>
        <begin position="12"/>
        <end position="60"/>
    </location>
</feature>
<gene>
    <name evidence="2" type="ORF">P691DRAFT_800993</name>
</gene>
<sequence length="80" mass="8264">MRMIDMGMIIGESGGRGGFGGRGGGGRGGFGGGRGGRGGGRGGPPRGRGTSRPSEKKSLLKPLLTFRRWCGSWGRRSRCP</sequence>
<dbReference type="EMBL" id="MU151166">
    <property type="protein sequence ID" value="KAF9448290.1"/>
    <property type="molecule type" value="Genomic_DNA"/>
</dbReference>